<sequence>MMARVQVLVGRPIPRAVDWKRWQRIAALLWVSYSYTEQVRQRIALVPLQTGRGVQWRTQPPIDPERSAPRGASPESSATLSDRLTASLRSGAILAPNAVFSMALAGRNGVASSDLAAMAACQLSSPAAARHSSRRQERLAHCHPPLALRP</sequence>
<evidence type="ECO:0000313" key="3">
    <source>
        <dbReference type="Proteomes" id="UP000009134"/>
    </source>
</evidence>
<name>Q2GBF5_NOVAD</name>
<evidence type="ECO:0000313" key="2">
    <source>
        <dbReference type="EMBL" id="ABD24818.1"/>
    </source>
</evidence>
<dbReference type="KEGG" id="nar:Saro_0370"/>
<keyword evidence="3" id="KW-1185">Reference proteome</keyword>
<dbReference type="EMBL" id="CP000248">
    <property type="protein sequence ID" value="ABD24818.1"/>
    <property type="molecule type" value="Genomic_DNA"/>
</dbReference>
<dbReference type="STRING" id="279238.Saro_0370"/>
<dbReference type="HOGENOM" id="CLU_1738628_0_0_5"/>
<gene>
    <name evidence="2" type="ordered locus">Saro_0370</name>
</gene>
<feature type="region of interest" description="Disordered" evidence="1">
    <location>
        <begin position="128"/>
        <end position="150"/>
    </location>
</feature>
<organism evidence="2 3">
    <name type="scientific">Novosphingobium aromaticivorans (strain ATCC 700278 / DSM 12444 / CCUG 56034 / CIP 105152 / NBRC 16084 / F199)</name>
    <dbReference type="NCBI Taxonomy" id="279238"/>
    <lineage>
        <taxon>Bacteria</taxon>
        <taxon>Pseudomonadati</taxon>
        <taxon>Pseudomonadota</taxon>
        <taxon>Alphaproteobacteria</taxon>
        <taxon>Sphingomonadales</taxon>
        <taxon>Sphingomonadaceae</taxon>
        <taxon>Novosphingobium</taxon>
    </lineage>
</organism>
<accession>Q2GBF5</accession>
<dbReference type="Proteomes" id="UP000009134">
    <property type="component" value="Chromosome"/>
</dbReference>
<evidence type="ECO:0000256" key="1">
    <source>
        <dbReference type="SAM" id="MobiDB-lite"/>
    </source>
</evidence>
<feature type="region of interest" description="Disordered" evidence="1">
    <location>
        <begin position="54"/>
        <end position="81"/>
    </location>
</feature>
<reference evidence="3" key="1">
    <citation type="submission" date="2006-01" db="EMBL/GenBank/DDBJ databases">
        <title>Complete sequence of Novosphingobium aromaticivorans DSM 12444.</title>
        <authorList>
            <consortium name="US DOE Joint Genome Institute"/>
            <person name="Copeland A."/>
            <person name="Lucas S."/>
            <person name="Lapidus A."/>
            <person name="Barry K."/>
            <person name="Detter J.C."/>
            <person name="Glavina T."/>
            <person name="Hammon N."/>
            <person name="Israni S."/>
            <person name="Pitluck S."/>
            <person name="Chain P."/>
            <person name="Malfatti S."/>
            <person name="Shin M."/>
            <person name="Vergez L."/>
            <person name="Schmutz J."/>
            <person name="Larimer F."/>
            <person name="Land M."/>
            <person name="Kyrpides N."/>
            <person name="Ivanova N."/>
            <person name="Fredrickson J."/>
            <person name="Balkwill D."/>
            <person name="Romine M.F."/>
            <person name="Richardson P."/>
        </authorList>
    </citation>
    <scope>NUCLEOTIDE SEQUENCE [LARGE SCALE GENOMIC DNA]</scope>
    <source>
        <strain evidence="3">ATCC 700278 / DSM 12444 / CCUG 56034 / CIP 105152 / NBRC 16084 / F199</strain>
    </source>
</reference>
<proteinExistence type="predicted"/>
<protein>
    <submittedName>
        <fullName evidence="2">Uncharacterized protein</fullName>
    </submittedName>
</protein>
<dbReference type="AlphaFoldDB" id="Q2GBF5"/>